<accession>A0A9C6WIN1</accession>
<reference evidence="2" key="1">
    <citation type="submission" date="2025-08" db="UniProtKB">
        <authorList>
            <consortium name="RefSeq"/>
        </authorList>
    </citation>
    <scope>IDENTIFICATION</scope>
    <source>
        <strain evidence="2">15112-1751.03</strain>
        <tissue evidence="2">Whole Adult</tissue>
    </source>
</reference>
<gene>
    <name evidence="2" type="primary">LOC127565612</name>
</gene>
<dbReference type="AlphaFoldDB" id="A0A9C6WIN1"/>
<evidence type="ECO:0000313" key="2">
    <source>
        <dbReference type="RefSeq" id="XP_051860922.1"/>
    </source>
</evidence>
<organism evidence="1 2">
    <name type="scientific">Drosophila albomicans</name>
    <name type="common">Fruit fly</name>
    <dbReference type="NCBI Taxonomy" id="7291"/>
    <lineage>
        <taxon>Eukaryota</taxon>
        <taxon>Metazoa</taxon>
        <taxon>Ecdysozoa</taxon>
        <taxon>Arthropoda</taxon>
        <taxon>Hexapoda</taxon>
        <taxon>Insecta</taxon>
        <taxon>Pterygota</taxon>
        <taxon>Neoptera</taxon>
        <taxon>Endopterygota</taxon>
        <taxon>Diptera</taxon>
        <taxon>Brachycera</taxon>
        <taxon>Muscomorpha</taxon>
        <taxon>Ephydroidea</taxon>
        <taxon>Drosophilidae</taxon>
        <taxon>Drosophila</taxon>
    </lineage>
</organism>
<sequence length="118" mass="13211">MLTTTTMATAQLETRLGELILNLAEMPNKKLGSKQHLRLWQLQLLASNVSVSVSVAKSRVSVGSCCELRSASCERRRQSRSRSRSRSRDYYIKLLNRAAAAQFDPLQLSLTTAKRATE</sequence>
<dbReference type="Proteomes" id="UP000515160">
    <property type="component" value="Chromosome 3"/>
</dbReference>
<dbReference type="GeneID" id="127565612"/>
<protein>
    <submittedName>
        <fullName evidence="2">Uncharacterized protein LOC127565612</fullName>
    </submittedName>
</protein>
<evidence type="ECO:0000313" key="1">
    <source>
        <dbReference type="Proteomes" id="UP000515160"/>
    </source>
</evidence>
<proteinExistence type="predicted"/>
<name>A0A9C6WIN1_DROAB</name>
<keyword evidence="1" id="KW-1185">Reference proteome</keyword>
<dbReference type="RefSeq" id="XP_051860922.1">
    <property type="nucleotide sequence ID" value="XM_052004962.1"/>
</dbReference>